<evidence type="ECO:0000259" key="3">
    <source>
        <dbReference type="PROSITE" id="PS51272"/>
    </source>
</evidence>
<reference evidence="4 5" key="1">
    <citation type="submission" date="2019-12" db="EMBL/GenBank/DDBJ databases">
        <title>Paenibacillus sp. nov. sp. isolated from soil.</title>
        <authorList>
            <person name="Kim J."/>
            <person name="Jeong S.E."/>
            <person name="Jung H.S."/>
            <person name="Jeon C.O."/>
        </authorList>
    </citation>
    <scope>NUCLEOTIDE SEQUENCE [LARGE SCALE GENOMIC DNA]</scope>
    <source>
        <strain evidence="4 5">5J-6</strain>
    </source>
</reference>
<proteinExistence type="predicted"/>
<feature type="signal peptide" evidence="2">
    <location>
        <begin position="1"/>
        <end position="27"/>
    </location>
</feature>
<sequence length="1087" mass="114984">MKKMKKSLQVITTATMVFSMFASVAMAETTATPDSTVNTVSTQATTVKTSKDFTDLKDLDEATRVKFDAMISAGIFDGVSETTFGLKEEMNRAQFSKVAALVMGLEVNKDLKTSSFTDVTADDAANGYALPYIEALKTAGVTDGYGEGTYNPAGKVTKEQLATFLVRVLGKDAEAKGKTGTDTTVSDWAQGYVALALELKLFPKADTGFGGQTNATRDLLLTGAYEAKAQYVAPGKLTVTGAKAAGVQKVEVSFNKPADTDKATFTLKKGTTEIKTTAKWSDDKKTATLTLTDEKLRTGEYSVAVNGLDASNVEKTTATFTAKDEVLQKIDFVTVGDTIAHSKSTVVKAKGVNQYGENASFNAGSYTVYPGGATVTKINKLDDGTLAITLDTSASTAGVGIVSLSIVNNDQHVTAAKNFKVGTDPILTKLELGEATYSNPNNAISGKGDSVKFDLNLFDQYGGNITYDSPYFKKEDVNIIWNEYIGTNTKNSNEIIKPEFEDNGSNIPRLKLSLTDNVDKSGDYTFTIMNQAAAATGKISIKSVAVATKVEIGDFNDVIAAGDQDVYIPIAAYDASGNALSADDLASDTNRERIRVTVSGVAGNIAGQGEIMESGAHRGSVHLKNITGVSKGSVSLTLVIASPNATSTATKTWTVADVRVPDRIKEVVKPAKEMIGYNNPTSGDATVASSSNFQYQVLDQYGRIMDYNLDTNGTNGNGSVGTSVTYDVYVQLQNVPDASNNNDTSFNAFKVTRIDDVSKVLVDGKTKKSFTGSDETDENALKEFNKGLKITAFAGNEGKKANLRVGIRKIDKADPTKTQEITYVEQQIAVAPAANSSTGEDWNYTLSAPTKLFNTLDSDILDGAGFDLAPAGAISKFAMSNRINFKVTNAAGDVVSVPNNFITNVTSSNPTVVKVDKRVAGGSYGRWYMLGNKAGTATITATYIDNKGKTKFATQTVTVTSDAPTVADMTASKKVTVTGGGTYAATTDYVPFGGTAVGGVAGNMGLTSVVVTDSYGVSYDSSDVNKMNFIYGLNFTVQHVRPTAGAETDVTMDSANNVIVGTAFKGTFDVIIIAPSGKTTTTEVTVK</sequence>
<evidence type="ECO:0000256" key="1">
    <source>
        <dbReference type="ARBA" id="ARBA00022729"/>
    </source>
</evidence>
<dbReference type="RefSeq" id="WP_161407969.1">
    <property type="nucleotide sequence ID" value="NZ_WTUZ01000020.1"/>
</dbReference>
<keyword evidence="1 2" id="KW-0732">Signal</keyword>
<evidence type="ECO:0000313" key="4">
    <source>
        <dbReference type="EMBL" id="MZQ83855.1"/>
    </source>
</evidence>
<dbReference type="Gene3D" id="2.60.40.1080">
    <property type="match status" value="1"/>
</dbReference>
<dbReference type="InterPro" id="IPR014755">
    <property type="entry name" value="Cu-Rt/internalin_Ig-like"/>
</dbReference>
<evidence type="ECO:0000256" key="2">
    <source>
        <dbReference type="SAM" id="SignalP"/>
    </source>
</evidence>
<evidence type="ECO:0000313" key="5">
    <source>
        <dbReference type="Proteomes" id="UP000481087"/>
    </source>
</evidence>
<organism evidence="4 5">
    <name type="scientific">Paenibacillus silvestris</name>
    <dbReference type="NCBI Taxonomy" id="2606219"/>
    <lineage>
        <taxon>Bacteria</taxon>
        <taxon>Bacillati</taxon>
        <taxon>Bacillota</taxon>
        <taxon>Bacilli</taxon>
        <taxon>Bacillales</taxon>
        <taxon>Paenibacillaceae</taxon>
        <taxon>Paenibacillus</taxon>
    </lineage>
</organism>
<protein>
    <recommendedName>
        <fullName evidence="3">SLH domain-containing protein</fullName>
    </recommendedName>
</protein>
<comment type="caution">
    <text evidence="4">The sequence shown here is derived from an EMBL/GenBank/DDBJ whole genome shotgun (WGS) entry which is preliminary data.</text>
</comment>
<feature type="domain" description="SLH" evidence="3">
    <location>
        <begin position="116"/>
        <end position="179"/>
    </location>
</feature>
<dbReference type="Gene3D" id="2.60.40.1220">
    <property type="match status" value="1"/>
</dbReference>
<dbReference type="PROSITE" id="PS51272">
    <property type="entry name" value="SLH"/>
    <property type="match status" value="1"/>
</dbReference>
<dbReference type="EMBL" id="WTUZ01000020">
    <property type="protein sequence ID" value="MZQ83855.1"/>
    <property type="molecule type" value="Genomic_DNA"/>
</dbReference>
<dbReference type="AlphaFoldDB" id="A0A6L8V0K5"/>
<keyword evidence="5" id="KW-1185">Reference proteome</keyword>
<accession>A0A6L8V0K5</accession>
<dbReference type="InterPro" id="IPR001119">
    <property type="entry name" value="SLH_dom"/>
</dbReference>
<feature type="chain" id="PRO_5026939868" description="SLH domain-containing protein" evidence="2">
    <location>
        <begin position="28"/>
        <end position="1087"/>
    </location>
</feature>
<dbReference type="Pfam" id="PF00395">
    <property type="entry name" value="SLH"/>
    <property type="match status" value="1"/>
</dbReference>
<gene>
    <name evidence="4" type="ORF">GQF01_17220</name>
</gene>
<dbReference type="Proteomes" id="UP000481087">
    <property type="component" value="Unassembled WGS sequence"/>
</dbReference>
<name>A0A6L8V0K5_9BACL</name>